<gene>
    <name evidence="2" type="ORF">D9757_012169</name>
</gene>
<dbReference type="Proteomes" id="UP000518752">
    <property type="component" value="Unassembled WGS sequence"/>
</dbReference>
<accession>A0A8H5GJY9</accession>
<organism evidence="2 3">
    <name type="scientific">Collybiopsis confluens</name>
    <dbReference type="NCBI Taxonomy" id="2823264"/>
    <lineage>
        <taxon>Eukaryota</taxon>
        <taxon>Fungi</taxon>
        <taxon>Dikarya</taxon>
        <taxon>Basidiomycota</taxon>
        <taxon>Agaricomycotina</taxon>
        <taxon>Agaricomycetes</taxon>
        <taxon>Agaricomycetidae</taxon>
        <taxon>Agaricales</taxon>
        <taxon>Marasmiineae</taxon>
        <taxon>Omphalotaceae</taxon>
        <taxon>Collybiopsis</taxon>
    </lineage>
</organism>
<evidence type="ECO:0000313" key="2">
    <source>
        <dbReference type="EMBL" id="KAF5366499.1"/>
    </source>
</evidence>
<evidence type="ECO:0008006" key="4">
    <source>
        <dbReference type="Google" id="ProtNLM"/>
    </source>
</evidence>
<dbReference type="SUPFAM" id="SSF56112">
    <property type="entry name" value="Protein kinase-like (PK-like)"/>
    <property type="match status" value="1"/>
</dbReference>
<name>A0A8H5GJY9_9AGAR</name>
<protein>
    <recommendedName>
        <fullName evidence="4">Protein kinase domain-containing protein</fullName>
    </recommendedName>
</protein>
<evidence type="ECO:0000313" key="3">
    <source>
        <dbReference type="Proteomes" id="UP000518752"/>
    </source>
</evidence>
<comment type="caution">
    <text evidence="2">The sequence shown here is derived from an EMBL/GenBank/DDBJ whole genome shotgun (WGS) entry which is preliminary data.</text>
</comment>
<proteinExistence type="predicted"/>
<evidence type="ECO:0000256" key="1">
    <source>
        <dbReference type="SAM" id="MobiDB-lite"/>
    </source>
</evidence>
<dbReference type="AlphaFoldDB" id="A0A8H5GJY9"/>
<feature type="region of interest" description="Disordered" evidence="1">
    <location>
        <begin position="450"/>
        <end position="472"/>
    </location>
</feature>
<keyword evidence="3" id="KW-1185">Reference proteome</keyword>
<dbReference type="EMBL" id="JAACJN010000152">
    <property type="protein sequence ID" value="KAF5366499.1"/>
    <property type="molecule type" value="Genomic_DNA"/>
</dbReference>
<sequence length="692" mass="76972">MTSFPGWPASRYPIVHTFTTPCNYVLVPSFPLLAPSWWPAAVKIKSLSLSPSLTSPTYQYFNYVQFNGQKTLETFSEEARAIFTPSIAGGALHFFKLKAPIEIASIDEIDAKCSPFCSYAKLGSVGVRLSDNEVLDFGPADAIERLSVSMIIVWTPPLDPSQVATRPLTSSEEHPDAREAIARTAQGRPSPSTGAKSSELLTAQDMRHLDAAYNDRPPELRPPPLSIYHPVFSKFRQDMTTPTETLHFTVDEIDRASRFIDVSLRHYPNKHARQEALENLPIINGEYWQTQKILINATSVEPDGGSKVRSKIGSDYGPYTYSSIAELKNGGGDGGSDPVDQVLYDYIKILSSHQYKPIRLVSCCPAFLIGLSGHNLAVWGGVFADRFFFERLTLMYVGPQTPPASASPLEGRCDMEIGIREVAKLLRTLRTCIEILNDHSGLLSPLSPLTPSASTRANRPTHGTGVAPPPSPTLPCNSFDPSRFVHWKSFNVEGEQYTLVYHQRLTLWMEKTVFRAVMTADSNPKKEDVVVKFAHRYGEVGHRLLAEAGLAPRLYYCAFEKSVGMWVVVMQYVPGRICHGPLLESEGSSLQQAINLLHAQNLVFGDLREPNVIISKPKRSVCLVDFEWCGSCEDTQGRGRVRYPTNISMNSENGWAEGVGPDCVIEKEHDIHRLTWMYKIPNVGRVEAQELQ</sequence>
<dbReference type="InterPro" id="IPR011009">
    <property type="entry name" value="Kinase-like_dom_sf"/>
</dbReference>
<reference evidence="2 3" key="1">
    <citation type="journal article" date="2020" name="ISME J.">
        <title>Uncovering the hidden diversity of litter-decomposition mechanisms in mushroom-forming fungi.</title>
        <authorList>
            <person name="Floudas D."/>
            <person name="Bentzer J."/>
            <person name="Ahren D."/>
            <person name="Johansson T."/>
            <person name="Persson P."/>
            <person name="Tunlid A."/>
        </authorList>
    </citation>
    <scope>NUCLEOTIDE SEQUENCE [LARGE SCALE GENOMIC DNA]</scope>
    <source>
        <strain evidence="2 3">CBS 406.79</strain>
    </source>
</reference>
<dbReference type="OrthoDB" id="3250441at2759"/>